<comment type="caution">
    <text evidence="1">The sequence shown here is derived from an EMBL/GenBank/DDBJ whole genome shotgun (WGS) entry which is preliminary data.</text>
</comment>
<accession>A0ABW3FMG7</accession>
<sequence length="61" mass="7164">MTITLVHVTAEQLNQRREELLGMLHFDEAELRRRAAEDHTASPDEREIYNELVEIDFLLGK</sequence>
<dbReference type="RefSeq" id="WP_263251003.1">
    <property type="nucleotide sequence ID" value="NZ_BAABLT010000033.1"/>
</dbReference>
<organism evidence="1 2">
    <name type="scientific">Saccharopolyspora rosea</name>
    <dbReference type="NCBI Taxonomy" id="524884"/>
    <lineage>
        <taxon>Bacteria</taxon>
        <taxon>Bacillati</taxon>
        <taxon>Actinomycetota</taxon>
        <taxon>Actinomycetes</taxon>
        <taxon>Pseudonocardiales</taxon>
        <taxon>Pseudonocardiaceae</taxon>
        <taxon>Saccharopolyspora</taxon>
    </lineage>
</organism>
<evidence type="ECO:0000313" key="1">
    <source>
        <dbReference type="EMBL" id="MFD0919159.1"/>
    </source>
</evidence>
<reference evidence="2" key="1">
    <citation type="journal article" date="2019" name="Int. J. Syst. Evol. Microbiol.">
        <title>The Global Catalogue of Microorganisms (GCM) 10K type strain sequencing project: providing services to taxonomists for standard genome sequencing and annotation.</title>
        <authorList>
            <consortium name="The Broad Institute Genomics Platform"/>
            <consortium name="The Broad Institute Genome Sequencing Center for Infectious Disease"/>
            <person name="Wu L."/>
            <person name="Ma J."/>
        </authorList>
    </citation>
    <scope>NUCLEOTIDE SEQUENCE [LARGE SCALE GENOMIC DNA]</scope>
    <source>
        <strain evidence="2">CCUG 56401</strain>
    </source>
</reference>
<dbReference type="Proteomes" id="UP001597018">
    <property type="component" value="Unassembled WGS sequence"/>
</dbReference>
<keyword evidence="2" id="KW-1185">Reference proteome</keyword>
<evidence type="ECO:0000313" key="2">
    <source>
        <dbReference type="Proteomes" id="UP001597018"/>
    </source>
</evidence>
<gene>
    <name evidence="1" type="ORF">ACFQ16_05330</name>
</gene>
<name>A0ABW3FMG7_9PSEU</name>
<protein>
    <submittedName>
        <fullName evidence="1">Uncharacterized protein</fullName>
    </submittedName>
</protein>
<dbReference type="EMBL" id="JBHTIW010000002">
    <property type="protein sequence ID" value="MFD0919159.1"/>
    <property type="molecule type" value="Genomic_DNA"/>
</dbReference>
<proteinExistence type="predicted"/>